<feature type="domain" description="Brinker DNA-binding" evidence="2">
    <location>
        <begin position="44"/>
        <end position="98"/>
    </location>
</feature>
<organism evidence="3 4">
    <name type="scientific">Nesidiocoris tenuis</name>
    <dbReference type="NCBI Taxonomy" id="355587"/>
    <lineage>
        <taxon>Eukaryota</taxon>
        <taxon>Metazoa</taxon>
        <taxon>Ecdysozoa</taxon>
        <taxon>Arthropoda</taxon>
        <taxon>Hexapoda</taxon>
        <taxon>Insecta</taxon>
        <taxon>Pterygota</taxon>
        <taxon>Neoptera</taxon>
        <taxon>Paraneoptera</taxon>
        <taxon>Hemiptera</taxon>
        <taxon>Heteroptera</taxon>
        <taxon>Panheteroptera</taxon>
        <taxon>Cimicomorpha</taxon>
        <taxon>Miridae</taxon>
        <taxon>Dicyphina</taxon>
        <taxon>Nesidiocoris</taxon>
    </lineage>
</organism>
<dbReference type="OrthoDB" id="7764420at2759"/>
<dbReference type="PANTHER" id="PTHR33215:SF13">
    <property type="entry name" value="PROTEIN DISTAL ANTENNA"/>
    <property type="match status" value="1"/>
</dbReference>
<dbReference type="InterPro" id="IPR018586">
    <property type="entry name" value="Brinker_DNA-bd"/>
</dbReference>
<evidence type="ECO:0000313" key="4">
    <source>
        <dbReference type="Proteomes" id="UP000479000"/>
    </source>
</evidence>
<dbReference type="Pfam" id="PF09607">
    <property type="entry name" value="BrkDBD"/>
    <property type="match status" value="2"/>
</dbReference>
<dbReference type="AlphaFoldDB" id="A0A6H5HBX7"/>
<gene>
    <name evidence="3" type="ORF">NTEN_LOCUS15846</name>
</gene>
<evidence type="ECO:0000259" key="2">
    <source>
        <dbReference type="Pfam" id="PF09607"/>
    </source>
</evidence>
<evidence type="ECO:0000256" key="1">
    <source>
        <dbReference type="SAM" id="MobiDB-lite"/>
    </source>
</evidence>
<dbReference type="PANTHER" id="PTHR33215">
    <property type="entry name" value="PROTEIN DISTAL ANTENNA"/>
    <property type="match status" value="1"/>
</dbReference>
<evidence type="ECO:0000313" key="3">
    <source>
        <dbReference type="EMBL" id="CAB0010852.1"/>
    </source>
</evidence>
<feature type="region of interest" description="Disordered" evidence="1">
    <location>
        <begin position="1"/>
        <end position="20"/>
    </location>
</feature>
<dbReference type="EMBL" id="CADCXU010023359">
    <property type="protein sequence ID" value="CAB0010852.1"/>
    <property type="molecule type" value="Genomic_DNA"/>
</dbReference>
<dbReference type="Gene3D" id="1.10.10.60">
    <property type="entry name" value="Homeodomain-like"/>
    <property type="match status" value="2"/>
</dbReference>
<protein>
    <recommendedName>
        <fullName evidence="2">Brinker DNA-binding domain-containing protein</fullName>
    </recommendedName>
</protein>
<dbReference type="InterPro" id="IPR051839">
    <property type="entry name" value="RD_transcriptional_regulator"/>
</dbReference>
<reference evidence="3 4" key="1">
    <citation type="submission" date="2020-02" db="EMBL/GenBank/DDBJ databases">
        <authorList>
            <person name="Ferguson B K."/>
        </authorList>
    </citation>
    <scope>NUCLEOTIDE SEQUENCE [LARGE SCALE GENOMIC DNA]</scope>
</reference>
<name>A0A6H5HBX7_9HEMI</name>
<feature type="domain" description="Brinker DNA-binding" evidence="2">
    <location>
        <begin position="212"/>
        <end position="264"/>
    </location>
</feature>
<keyword evidence="4" id="KW-1185">Reference proteome</keyword>
<accession>A0A6H5HBX7</accession>
<sequence length="430" mass="47180">MAHGFKEIRQQGNSSPNVKGCCERKKAALVSKSSDRGGAKGGVGSRRMFSTAFKLQVLDSYRADADCRGNQRATARKYGIHRRQIQKWLQMESNLRCSAMATENGNAAVGNGSGEAVALNLAAAQARQRDGTCAAGCLSVVKESKTRLEPVPKADVQASYMMATPPATDDDDDEELNVDGISDSEDDMSSGGESILEQDQALDFTCAALSRRRFYSLEFKLSVLDVFHNECFRNQRATALKFGIHRRQVQKWLNQEALLRSEYASTTKSSIAMREPTMPIICEPSPTSVIREPSSPCLDLTRKRKLDDDVGEVALKKSYIDLDAKRPLCLVKSFDVPYAPSTPSCTPPYTSDVVVLPYSTSPTSPYWPPTSCCGDLSPPQFYDCWTSAGAGASPYVCPYACITSRLHQDAVYYKQAVKDINLYAPTALYS</sequence>
<dbReference type="Proteomes" id="UP000479000">
    <property type="component" value="Unassembled WGS sequence"/>
</dbReference>
<proteinExistence type="predicted"/>